<keyword evidence="2" id="KW-0489">Methyltransferase</keyword>
<dbReference type="PANTHER" id="PTHR43591">
    <property type="entry name" value="METHYLTRANSFERASE"/>
    <property type="match status" value="1"/>
</dbReference>
<reference evidence="2 3" key="1">
    <citation type="submission" date="2019-01" db="EMBL/GenBank/DDBJ databases">
        <title>Ktedonosporobacter rubrisoli SCAWS-G2.</title>
        <authorList>
            <person name="Huang Y."/>
            <person name="Yan B."/>
        </authorList>
    </citation>
    <scope>NUCLEOTIDE SEQUENCE [LARGE SCALE GENOMIC DNA]</scope>
    <source>
        <strain evidence="2 3">SCAWS-G2</strain>
    </source>
</reference>
<protein>
    <submittedName>
        <fullName evidence="2">Methyltransferase domain-containing protein</fullName>
    </submittedName>
</protein>
<feature type="domain" description="Methyltransferase type 11" evidence="1">
    <location>
        <begin position="55"/>
        <end position="153"/>
    </location>
</feature>
<dbReference type="Pfam" id="PF08241">
    <property type="entry name" value="Methyltransf_11"/>
    <property type="match status" value="1"/>
</dbReference>
<dbReference type="EMBL" id="CP035758">
    <property type="protein sequence ID" value="QBD74641.1"/>
    <property type="molecule type" value="Genomic_DNA"/>
</dbReference>
<dbReference type="Proteomes" id="UP000290365">
    <property type="component" value="Chromosome"/>
</dbReference>
<evidence type="ECO:0000313" key="2">
    <source>
        <dbReference type="EMBL" id="QBD74641.1"/>
    </source>
</evidence>
<organism evidence="2 3">
    <name type="scientific">Ktedonosporobacter rubrisoli</name>
    <dbReference type="NCBI Taxonomy" id="2509675"/>
    <lineage>
        <taxon>Bacteria</taxon>
        <taxon>Bacillati</taxon>
        <taxon>Chloroflexota</taxon>
        <taxon>Ktedonobacteria</taxon>
        <taxon>Ktedonobacterales</taxon>
        <taxon>Ktedonosporobacteraceae</taxon>
        <taxon>Ktedonosporobacter</taxon>
    </lineage>
</organism>
<keyword evidence="2" id="KW-0808">Transferase</keyword>
<name>A0A4V0YY15_KTERU</name>
<dbReference type="KEGG" id="kbs:EPA93_00995"/>
<dbReference type="Gene3D" id="3.40.50.150">
    <property type="entry name" value="Vaccinia Virus protein VP39"/>
    <property type="match status" value="1"/>
</dbReference>
<dbReference type="OrthoDB" id="9757640at2"/>
<proteinExistence type="predicted"/>
<dbReference type="InterPro" id="IPR013216">
    <property type="entry name" value="Methyltransf_11"/>
</dbReference>
<sequence length="274" mass="30966">MSHSHQLWDFRQVDQSLDPYQYVSYLDGLRTQQQIQLIKEQSYRLLAPEQGHQLLDIGCGTGEDADALARLVAPSGKVIGLDSSVTMIAQARKRWAGSVSPVEFSEGDCTQLPFADSSFDGCRAERVLQHLDDPARAIGEMVRVTRPGGRVLIIDIDHGMRALDMANRELTRRVLAFLSEHRRNSWIGRQVPGLMRRHGLDLLSIVPMVRCFTTFEEREAMQDLLAAAQREEVISQQEASEFFSELEQRERDGLFFQAKVMFIVVGQKPQASAH</sequence>
<dbReference type="PANTHER" id="PTHR43591:SF24">
    <property type="entry name" value="2-METHOXY-6-POLYPRENYL-1,4-BENZOQUINOL METHYLASE, MITOCHONDRIAL"/>
    <property type="match status" value="1"/>
</dbReference>
<dbReference type="AlphaFoldDB" id="A0A4V0YY15"/>
<evidence type="ECO:0000259" key="1">
    <source>
        <dbReference type="Pfam" id="PF08241"/>
    </source>
</evidence>
<accession>A0A4V0YY15</accession>
<dbReference type="GO" id="GO:0032259">
    <property type="term" value="P:methylation"/>
    <property type="evidence" value="ECO:0007669"/>
    <property type="project" value="UniProtKB-KW"/>
</dbReference>
<dbReference type="RefSeq" id="WP_129885240.1">
    <property type="nucleotide sequence ID" value="NZ_CP035758.1"/>
</dbReference>
<keyword evidence="3" id="KW-1185">Reference proteome</keyword>
<dbReference type="SUPFAM" id="SSF53335">
    <property type="entry name" value="S-adenosyl-L-methionine-dependent methyltransferases"/>
    <property type="match status" value="1"/>
</dbReference>
<dbReference type="InterPro" id="IPR029063">
    <property type="entry name" value="SAM-dependent_MTases_sf"/>
</dbReference>
<evidence type="ECO:0000313" key="3">
    <source>
        <dbReference type="Proteomes" id="UP000290365"/>
    </source>
</evidence>
<gene>
    <name evidence="2" type="ORF">EPA93_00995</name>
</gene>
<dbReference type="GO" id="GO:0008757">
    <property type="term" value="F:S-adenosylmethionine-dependent methyltransferase activity"/>
    <property type="evidence" value="ECO:0007669"/>
    <property type="project" value="InterPro"/>
</dbReference>
<dbReference type="CDD" id="cd02440">
    <property type="entry name" value="AdoMet_MTases"/>
    <property type="match status" value="1"/>
</dbReference>